<sequence length="1245" mass="138770">MSTTLPLFWNLSSANKKERLAASVKLISTLEKLQAGFVPKEMGSESDADDDESGEEVDDDEDDDEDGNELEDGDEKTKKTSKEDENRLNALNASDVSYSIRRLVRGLASPRESSRLGFAVALTELLSRIDTVTCAQILSLVLDASQTQGSMSGQEERDVLFARLFGITSLIRSGLLVRAHPLPSSGSASPSASSLAAYTDVLAQLLALGEAKSFLRESAWWTIGLALDALAESDVPWKDAAVRATLEVVFGELKAWSPEKLAVALKMQHLWPEREWKKLLAPTLKHGEVLHTGNLTTVSKILKDVAVDEEHEAPVKGRVWKPQVHYVWGMLLDELLPSADSKTAPKGSFQEFFRIVVDESLFASSASMERKYWGFEIFQKALPRVKAVDLPMLFTKNFMRTWINHLSHYDRYLHSFAKQIANDIQAVVQKDPTNGFPFILQLTGAHGSQQFDKLTRTKTVESILGTMDVAGIKSYIEHLLSQVNEVDSEKQDDMQVIQSRRTWIIDQFAGLVRNGAIPKDDEWIKLILDWLAVHGLFVIKKKTEKSPFVALHAAPSPPFSDDLRKQCRARLLSCLAELTTQSTVVKTSADKSEKLAGVASDGEFWIAKVLDTIDQLNKDAKHVEPLAEFDEDEKALHEKARELVSRLKKVTGDQHEAARGTELLLLSSLLQQYAQDEAEGADTESLETCIDGASRLFPESKKAKKARKSAAAEPDAEPEPEPIDVLVDTIIGFLEKATSYMRAVGNQSFSLLSGAVKESTIDLILSQLERRDPKDLAADDEDEEMEVDVDEDGSEGEKDKEEEDSDDEDESEDEEEDEDMGDEEEDPELRKKIIDALRANGIEPSTGLSDDEEEEEEMDDDQMMAIDDQLAQIFKERAKGKGKGLFTLAECLYGANGNHTDENVQREATHFKNRILDLLEIFIRRQPTNPLILRLIVPLIGLVLGSGSDETQLSTKTAGILRSRISKLKEVPTSADKEDVTQALKGLHTRARKVHSADVLATISQCSLYLAKILLHLQLEEPVLEVYRESLTDFVTRKASDLNTKFFDDFIKRYPGVAWNLRTDFLDLSEKAVNAYRQAQVFHLLETLLNQLPSSGTSPEEILSFMPTLRETLSRTISKACDETSTTPAHLKEVFKLALLGVRQTKRVASKPEDIARTWKPATWTELHTKLGANERLKSSTALVGMCKQIIQMTQIQEGKKGKKNEKSGKGEEDGEVVKMQGKRKIVDGEEAPSVKKVKRTKSKK</sequence>
<dbReference type="InterPro" id="IPR007015">
    <property type="entry name" value="DNA_pol_V/MYBBP1A"/>
</dbReference>
<dbReference type="EMBL" id="SEOQ01000510">
    <property type="protein sequence ID" value="TFY61434.1"/>
    <property type="molecule type" value="Genomic_DNA"/>
</dbReference>
<feature type="compositionally biased region" description="Acidic residues" evidence="4">
    <location>
        <begin position="778"/>
        <end position="827"/>
    </location>
</feature>
<keyword evidence="3" id="KW-0539">Nucleus</keyword>
<organism evidence="5 6">
    <name type="scientific">Dentipellis fragilis</name>
    <dbReference type="NCBI Taxonomy" id="205917"/>
    <lineage>
        <taxon>Eukaryota</taxon>
        <taxon>Fungi</taxon>
        <taxon>Dikarya</taxon>
        <taxon>Basidiomycota</taxon>
        <taxon>Agaricomycotina</taxon>
        <taxon>Agaricomycetes</taxon>
        <taxon>Russulales</taxon>
        <taxon>Hericiaceae</taxon>
        <taxon>Dentipellis</taxon>
    </lineage>
</organism>
<comment type="similarity">
    <text evidence="2">Belongs to the MYBBP1A family.</text>
</comment>
<evidence type="ECO:0000256" key="2">
    <source>
        <dbReference type="ARBA" id="ARBA00006809"/>
    </source>
</evidence>
<protein>
    <recommendedName>
        <fullName evidence="7">DNA polymerase V</fullName>
    </recommendedName>
</protein>
<dbReference type="Pfam" id="PF04931">
    <property type="entry name" value="DNA_pol_phi"/>
    <property type="match status" value="1"/>
</dbReference>
<dbReference type="GO" id="GO:0006355">
    <property type="term" value="P:regulation of DNA-templated transcription"/>
    <property type="evidence" value="ECO:0007669"/>
    <property type="project" value="InterPro"/>
</dbReference>
<evidence type="ECO:0000256" key="1">
    <source>
        <dbReference type="ARBA" id="ARBA00004123"/>
    </source>
</evidence>
<dbReference type="PANTHER" id="PTHR13213">
    <property type="entry name" value="MYB-BINDING PROTEIN 1A FAMILY MEMBER"/>
    <property type="match status" value="1"/>
</dbReference>
<gene>
    <name evidence="5" type="ORF">EVG20_g7059</name>
</gene>
<accession>A0A4Y9YFV8</accession>
<evidence type="ECO:0000313" key="5">
    <source>
        <dbReference type="EMBL" id="TFY61434.1"/>
    </source>
</evidence>
<feature type="region of interest" description="Disordered" evidence="4">
    <location>
        <begin position="772"/>
        <end position="860"/>
    </location>
</feature>
<feature type="region of interest" description="Disordered" evidence="4">
    <location>
        <begin position="1196"/>
        <end position="1245"/>
    </location>
</feature>
<dbReference type="Proteomes" id="UP000298327">
    <property type="component" value="Unassembled WGS sequence"/>
</dbReference>
<feature type="region of interest" description="Disordered" evidence="4">
    <location>
        <begin position="37"/>
        <end position="86"/>
    </location>
</feature>
<keyword evidence="6" id="KW-1185">Reference proteome</keyword>
<name>A0A4Y9YFV8_9AGAM</name>
<evidence type="ECO:0000256" key="3">
    <source>
        <dbReference type="ARBA" id="ARBA00023242"/>
    </source>
</evidence>
<feature type="region of interest" description="Disordered" evidence="4">
    <location>
        <begin position="701"/>
        <end position="721"/>
    </location>
</feature>
<dbReference type="SUPFAM" id="SSF48371">
    <property type="entry name" value="ARM repeat"/>
    <property type="match status" value="1"/>
</dbReference>
<dbReference type="STRING" id="205917.A0A4Y9YFV8"/>
<evidence type="ECO:0000256" key="4">
    <source>
        <dbReference type="SAM" id="MobiDB-lite"/>
    </source>
</evidence>
<dbReference type="PANTHER" id="PTHR13213:SF2">
    <property type="entry name" value="MYB-BINDING PROTEIN 1A"/>
    <property type="match status" value="1"/>
</dbReference>
<feature type="compositionally biased region" description="Acidic residues" evidence="4">
    <location>
        <begin position="44"/>
        <end position="74"/>
    </location>
</feature>
<dbReference type="GO" id="GO:0005730">
    <property type="term" value="C:nucleolus"/>
    <property type="evidence" value="ECO:0007669"/>
    <property type="project" value="InterPro"/>
</dbReference>
<dbReference type="OrthoDB" id="342531at2759"/>
<evidence type="ECO:0000313" key="6">
    <source>
        <dbReference type="Proteomes" id="UP000298327"/>
    </source>
</evidence>
<comment type="caution">
    <text evidence="5">The sequence shown here is derived from an EMBL/GenBank/DDBJ whole genome shotgun (WGS) entry which is preliminary data.</text>
</comment>
<dbReference type="InterPro" id="IPR016024">
    <property type="entry name" value="ARM-type_fold"/>
</dbReference>
<dbReference type="AlphaFoldDB" id="A0A4Y9YFV8"/>
<reference evidence="5 6" key="1">
    <citation type="submission" date="2019-02" db="EMBL/GenBank/DDBJ databases">
        <title>Genome sequencing of the rare red list fungi Dentipellis fragilis.</title>
        <authorList>
            <person name="Buettner E."/>
            <person name="Kellner H."/>
        </authorList>
    </citation>
    <scope>NUCLEOTIDE SEQUENCE [LARGE SCALE GENOMIC DNA]</scope>
    <source>
        <strain evidence="5 6">DSM 105465</strain>
    </source>
</reference>
<feature type="compositionally biased region" description="Basic residues" evidence="4">
    <location>
        <begin position="1236"/>
        <end position="1245"/>
    </location>
</feature>
<evidence type="ECO:0008006" key="7">
    <source>
        <dbReference type="Google" id="ProtNLM"/>
    </source>
</evidence>
<feature type="compositionally biased region" description="Basic and acidic residues" evidence="4">
    <location>
        <begin position="75"/>
        <end position="86"/>
    </location>
</feature>
<proteinExistence type="inferred from homology"/>
<feature type="compositionally biased region" description="Acidic residues" evidence="4">
    <location>
        <begin position="849"/>
        <end position="860"/>
    </location>
</feature>
<dbReference type="GO" id="GO:0000182">
    <property type="term" value="F:rDNA binding"/>
    <property type="evidence" value="ECO:0007669"/>
    <property type="project" value="TreeGrafter"/>
</dbReference>
<comment type="subcellular location">
    <subcellularLocation>
        <location evidence="1">Nucleus</location>
    </subcellularLocation>
</comment>